<dbReference type="Proteomes" id="UP000663832">
    <property type="component" value="Unassembled WGS sequence"/>
</dbReference>
<dbReference type="OrthoDB" id="10013012at2759"/>
<evidence type="ECO:0000313" key="2">
    <source>
        <dbReference type="EMBL" id="CAF1424146.1"/>
    </source>
</evidence>
<reference evidence="1" key="1">
    <citation type="submission" date="2021-02" db="EMBL/GenBank/DDBJ databases">
        <authorList>
            <person name="Nowell W R."/>
        </authorList>
    </citation>
    <scope>NUCLEOTIDE SEQUENCE</scope>
</reference>
<proteinExistence type="predicted"/>
<keyword evidence="4" id="KW-1185">Reference proteome</keyword>
<dbReference type="EMBL" id="CAJNOM010000474">
    <property type="protein sequence ID" value="CAF1458019.1"/>
    <property type="molecule type" value="Genomic_DNA"/>
</dbReference>
<dbReference type="AlphaFoldDB" id="A0A814I0I6"/>
<protein>
    <submittedName>
        <fullName evidence="1">Uncharacterized protein</fullName>
    </submittedName>
</protein>
<organism evidence="1 5">
    <name type="scientific">Adineta steineri</name>
    <dbReference type="NCBI Taxonomy" id="433720"/>
    <lineage>
        <taxon>Eukaryota</taxon>
        <taxon>Metazoa</taxon>
        <taxon>Spiralia</taxon>
        <taxon>Gnathifera</taxon>
        <taxon>Rotifera</taxon>
        <taxon>Eurotatoria</taxon>
        <taxon>Bdelloidea</taxon>
        <taxon>Adinetida</taxon>
        <taxon>Adinetidae</taxon>
        <taxon>Adineta</taxon>
    </lineage>
</organism>
<accession>A0A814I0I6</accession>
<evidence type="ECO:0000313" key="5">
    <source>
        <dbReference type="Proteomes" id="UP000663877"/>
    </source>
</evidence>
<evidence type="ECO:0000313" key="3">
    <source>
        <dbReference type="EMBL" id="CAF1458019.1"/>
    </source>
</evidence>
<sequence length="163" mass="18894">MEVNNRFELLASLPVDNEPEEDFIIDEAPLEQKQVINDQQPAKSQWDIPEYVEKLIPCSSIIEEKQTISSNRKTKAHLPTKNVKPPTEIIDYEEQSDDVQKSEMIDTQTQPTTYTCYPPQPYKFKQKPSSHLNQTMPKFDRKINTLPKYTAIRGNSKACMHKI</sequence>
<dbReference type="Proteomes" id="UP000663877">
    <property type="component" value="Unassembled WGS sequence"/>
</dbReference>
<dbReference type="EMBL" id="CAJNOM010000414">
    <property type="protein sequence ID" value="CAF1424146.1"/>
    <property type="molecule type" value="Genomic_DNA"/>
</dbReference>
<evidence type="ECO:0000313" key="1">
    <source>
        <dbReference type="EMBL" id="CAF1016505.1"/>
    </source>
</evidence>
<gene>
    <name evidence="1" type="ORF">BJG266_LOCUS16758</name>
    <name evidence="2" type="ORF">QVE165_LOCUS38489</name>
    <name evidence="3" type="ORF">QVE165_LOCUS40742</name>
</gene>
<evidence type="ECO:0000313" key="4">
    <source>
        <dbReference type="Proteomes" id="UP000663832"/>
    </source>
</evidence>
<name>A0A814I0I6_9BILA</name>
<dbReference type="EMBL" id="CAJNOI010000079">
    <property type="protein sequence ID" value="CAF1016505.1"/>
    <property type="molecule type" value="Genomic_DNA"/>
</dbReference>
<comment type="caution">
    <text evidence="1">The sequence shown here is derived from an EMBL/GenBank/DDBJ whole genome shotgun (WGS) entry which is preliminary data.</text>
</comment>